<reference evidence="2 3" key="1">
    <citation type="journal article" date="2021" name="Elife">
        <title>Chloroplast acquisition without the gene transfer in kleptoplastic sea slugs, Plakobranchus ocellatus.</title>
        <authorList>
            <person name="Maeda T."/>
            <person name="Takahashi S."/>
            <person name="Yoshida T."/>
            <person name="Shimamura S."/>
            <person name="Takaki Y."/>
            <person name="Nagai Y."/>
            <person name="Toyoda A."/>
            <person name="Suzuki Y."/>
            <person name="Arimoto A."/>
            <person name="Ishii H."/>
            <person name="Satoh N."/>
            <person name="Nishiyama T."/>
            <person name="Hasebe M."/>
            <person name="Maruyama T."/>
            <person name="Minagawa J."/>
            <person name="Obokata J."/>
            <person name="Shigenobu S."/>
        </authorList>
    </citation>
    <scope>NUCLEOTIDE SEQUENCE [LARGE SCALE GENOMIC DNA]</scope>
</reference>
<dbReference type="Gene3D" id="3.30.420.10">
    <property type="entry name" value="Ribonuclease H-like superfamily/Ribonuclease H"/>
    <property type="match status" value="1"/>
</dbReference>
<organism evidence="2 3">
    <name type="scientific">Elysia marginata</name>
    <dbReference type="NCBI Taxonomy" id="1093978"/>
    <lineage>
        <taxon>Eukaryota</taxon>
        <taxon>Metazoa</taxon>
        <taxon>Spiralia</taxon>
        <taxon>Lophotrochozoa</taxon>
        <taxon>Mollusca</taxon>
        <taxon>Gastropoda</taxon>
        <taxon>Heterobranchia</taxon>
        <taxon>Euthyneura</taxon>
        <taxon>Panpulmonata</taxon>
        <taxon>Sacoglossa</taxon>
        <taxon>Placobranchoidea</taxon>
        <taxon>Plakobranchidae</taxon>
        <taxon>Elysia</taxon>
    </lineage>
</organism>
<sequence length="123" mass="13851">MQGTLKGGRKPKKGLRRRPEKMIVTGQLNPDDIDCLRIDLLVVRSLTMYRPYVRYAYPDSGNWNVLSQVKSVINEQRPTVSTTRTLLLHDNAGLHKARATTQSLWDPGVKVLPQPAYSPDLAP</sequence>
<gene>
    <name evidence="2" type="ORF">ElyMa_002452500</name>
</gene>
<evidence type="ECO:0000313" key="2">
    <source>
        <dbReference type="EMBL" id="GFR85895.1"/>
    </source>
</evidence>
<dbReference type="AlphaFoldDB" id="A0AAV4GNB9"/>
<keyword evidence="3" id="KW-1185">Reference proteome</keyword>
<dbReference type="EMBL" id="BMAT01005040">
    <property type="protein sequence ID" value="GFR85895.1"/>
    <property type="molecule type" value="Genomic_DNA"/>
</dbReference>
<comment type="caution">
    <text evidence="2">The sequence shown here is derived from an EMBL/GenBank/DDBJ whole genome shotgun (WGS) entry which is preliminary data.</text>
</comment>
<feature type="region of interest" description="Disordered" evidence="1">
    <location>
        <begin position="1"/>
        <end position="20"/>
    </location>
</feature>
<feature type="compositionally biased region" description="Basic residues" evidence="1">
    <location>
        <begin position="7"/>
        <end position="19"/>
    </location>
</feature>
<dbReference type="GO" id="GO:0003676">
    <property type="term" value="F:nucleic acid binding"/>
    <property type="evidence" value="ECO:0007669"/>
    <property type="project" value="InterPro"/>
</dbReference>
<dbReference type="InterPro" id="IPR036397">
    <property type="entry name" value="RNaseH_sf"/>
</dbReference>
<dbReference type="Proteomes" id="UP000762676">
    <property type="component" value="Unassembled WGS sequence"/>
</dbReference>
<accession>A0AAV4GNB9</accession>
<evidence type="ECO:0000256" key="1">
    <source>
        <dbReference type="SAM" id="MobiDB-lite"/>
    </source>
</evidence>
<name>A0AAV4GNB9_9GAST</name>
<protein>
    <submittedName>
        <fullName evidence="2">Transposase</fullName>
    </submittedName>
</protein>
<evidence type="ECO:0000313" key="3">
    <source>
        <dbReference type="Proteomes" id="UP000762676"/>
    </source>
</evidence>
<proteinExistence type="predicted"/>